<keyword evidence="4" id="KW-1185">Reference proteome</keyword>
<dbReference type="SUPFAM" id="SSF48452">
    <property type="entry name" value="TPR-like"/>
    <property type="match status" value="1"/>
</dbReference>
<dbReference type="Pfam" id="PF13181">
    <property type="entry name" value="TPR_8"/>
    <property type="match status" value="1"/>
</dbReference>
<dbReference type="RefSeq" id="WP_020875218.1">
    <property type="nucleotide sequence ID" value="NZ_ATHJ01000011.1"/>
</dbReference>
<protein>
    <submittedName>
        <fullName evidence="3">YcaO-domain protein</fullName>
    </submittedName>
</protein>
<dbReference type="PROSITE" id="PS50005">
    <property type="entry name" value="TPR"/>
    <property type="match status" value="4"/>
</dbReference>
<dbReference type="InterPro" id="IPR003776">
    <property type="entry name" value="YcaO-like_dom"/>
</dbReference>
<dbReference type="OrthoDB" id="5380721at2"/>
<feature type="domain" description="YcaO" evidence="2">
    <location>
        <begin position="78"/>
        <end position="422"/>
    </location>
</feature>
<feature type="repeat" description="TPR" evidence="1">
    <location>
        <begin position="462"/>
        <end position="495"/>
    </location>
</feature>
<dbReference type="eggNOG" id="COG1944">
    <property type="taxonomic scope" value="Bacteria"/>
</dbReference>
<dbReference type="Pfam" id="PF02624">
    <property type="entry name" value="YcaO"/>
    <property type="match status" value="1"/>
</dbReference>
<evidence type="ECO:0000313" key="4">
    <source>
        <dbReference type="Proteomes" id="UP000014977"/>
    </source>
</evidence>
<dbReference type="Gene3D" id="1.25.40.10">
    <property type="entry name" value="Tetratricopeptide repeat domain"/>
    <property type="match status" value="1"/>
</dbReference>
<dbReference type="PANTHER" id="PTHR37809">
    <property type="entry name" value="RIBOSOMAL PROTEIN S12 METHYLTHIOTRANSFERASE ACCESSORY FACTOR YCAO"/>
    <property type="match status" value="1"/>
</dbReference>
<dbReference type="STRING" id="897.B2D07_12040"/>
<feature type="repeat" description="TPR" evidence="1">
    <location>
        <begin position="425"/>
        <end position="458"/>
    </location>
</feature>
<dbReference type="EMBL" id="ATHJ01000011">
    <property type="protein sequence ID" value="EPR44991.1"/>
    <property type="molecule type" value="Genomic_DNA"/>
</dbReference>
<sequence>MTDKLVLNDVFKQSTHDLDKTLPPEETVRRFKDRIAQLNLHILDEVVRIDNGRLGIPVYMSYCGPDAETVTGTRKQMGKGATPEQAEASAVMELGERFSFFSYYHNPGNFIIDTCENLKDRALSFKAVARSVHDTSEDRDQARKIFESLPLRWARGYSLTEDKPILIPFDWFFTINEFNGACAGNCVEEALNQGICEVVERHVSSVVSRGRLNVPGIQPDSVSDPVVREMIEKFKRAGVRIHLSDFSLDTGIPTVGVLAWDPETFPEKSEIVWTAGTTPNPQKALCRALSETAQLGGDFNSGSNFLASGLPKFTDIDEARYITRPEATLTIDALPDLSHNNLKIEILNLLSALSRHDMNVLAVDVTHEKLGIPAFYTIIPGAHFRERAEGGSVGMFCAKLIAEKNPAPVAIMTLMEVEHRLPDKYYIQFYLGTAYLEMGETETALTCFQKSLDLNPEPQDVPSIYSFMGVCLKDLERYQDALTVLEKGIRRDPTRTDLYNLKGFCHFKLKQHEQAIESFKAVLRIDPGSAIDYANIAVNYRDMGNTEQAIFYFQMALSLDSSIDFARDGLEKLLSGTKHSQ</sequence>
<dbReference type="Gene3D" id="3.30.1330.230">
    <property type="match status" value="1"/>
</dbReference>
<dbReference type="PATRIC" id="fig|1121405.3.peg.190"/>
<proteinExistence type="predicted"/>
<reference evidence="3 4" key="1">
    <citation type="journal article" date="2013" name="Genome Announc.">
        <title>Draft genome sequences for three mercury-methylating, sulfate-reducing bacteria.</title>
        <authorList>
            <person name="Brown S.D."/>
            <person name="Hurt R.A.Jr."/>
            <person name="Gilmour C.C."/>
            <person name="Elias D.A."/>
        </authorList>
    </citation>
    <scope>NUCLEOTIDE SEQUENCE [LARGE SCALE GENOMIC DNA]</scope>
    <source>
        <strain evidence="3 4">DSM 2059</strain>
    </source>
</reference>
<dbReference type="InterPro" id="IPR019734">
    <property type="entry name" value="TPR_rpt"/>
</dbReference>
<feature type="repeat" description="TPR" evidence="1">
    <location>
        <begin position="530"/>
        <end position="563"/>
    </location>
</feature>
<dbReference type="NCBIfam" id="TIGR00702">
    <property type="entry name" value="YcaO-type kinase domain"/>
    <property type="match status" value="1"/>
</dbReference>
<name>S7U639_DESML</name>
<gene>
    <name evidence="3" type="ORF">dsmv_1027</name>
</gene>
<dbReference type="InterPro" id="IPR056413">
    <property type="entry name" value="TPR_CcmH_CycH"/>
</dbReference>
<dbReference type="Gene3D" id="3.30.40.250">
    <property type="match status" value="1"/>
</dbReference>
<keyword evidence="1" id="KW-0802">TPR repeat</keyword>
<dbReference type="PROSITE" id="PS51664">
    <property type="entry name" value="YCAO"/>
    <property type="match status" value="1"/>
</dbReference>
<evidence type="ECO:0000313" key="3">
    <source>
        <dbReference type="EMBL" id="EPR44991.1"/>
    </source>
</evidence>
<evidence type="ECO:0000256" key="1">
    <source>
        <dbReference type="PROSITE-ProRule" id="PRU00339"/>
    </source>
</evidence>
<dbReference type="PROSITE" id="PS50293">
    <property type="entry name" value="TPR_REGION"/>
    <property type="match status" value="1"/>
</dbReference>
<dbReference type="PANTHER" id="PTHR37809:SF1">
    <property type="entry name" value="RIBOSOMAL PROTEIN S12 METHYLTHIOTRANSFERASE ACCESSORY FACTOR YCAO"/>
    <property type="match status" value="1"/>
</dbReference>
<dbReference type="InterPro" id="IPR011990">
    <property type="entry name" value="TPR-like_helical_dom_sf"/>
</dbReference>
<dbReference type="SMART" id="SM00028">
    <property type="entry name" value="TPR"/>
    <property type="match status" value="4"/>
</dbReference>
<comment type="caution">
    <text evidence="3">The sequence shown here is derived from an EMBL/GenBank/DDBJ whole genome shotgun (WGS) entry which is preliminary data.</text>
</comment>
<feature type="repeat" description="TPR" evidence="1">
    <location>
        <begin position="496"/>
        <end position="529"/>
    </location>
</feature>
<evidence type="ECO:0000259" key="2">
    <source>
        <dbReference type="PROSITE" id="PS51664"/>
    </source>
</evidence>
<dbReference type="Proteomes" id="UP000014977">
    <property type="component" value="Unassembled WGS sequence"/>
</dbReference>
<dbReference type="AlphaFoldDB" id="S7U639"/>
<accession>S7U639</accession>
<dbReference type="eggNOG" id="COG0457">
    <property type="taxonomic scope" value="Bacteria"/>
</dbReference>
<dbReference type="Gene3D" id="3.30.160.660">
    <property type="match status" value="1"/>
</dbReference>
<dbReference type="Pfam" id="PF23914">
    <property type="entry name" value="TPR_CcmH_CycH"/>
    <property type="match status" value="1"/>
</dbReference>
<organism evidence="3 4">
    <name type="scientific">Desulfococcus multivorans DSM 2059</name>
    <dbReference type="NCBI Taxonomy" id="1121405"/>
    <lineage>
        <taxon>Bacteria</taxon>
        <taxon>Pseudomonadati</taxon>
        <taxon>Thermodesulfobacteriota</taxon>
        <taxon>Desulfobacteria</taxon>
        <taxon>Desulfobacterales</taxon>
        <taxon>Desulfococcaceae</taxon>
        <taxon>Desulfococcus</taxon>
    </lineage>
</organism>